<gene>
    <name evidence="5" type="ORF">CHIRRI_LOCUS4323</name>
</gene>
<evidence type="ECO:0000313" key="5">
    <source>
        <dbReference type="EMBL" id="CAG9801394.1"/>
    </source>
</evidence>
<evidence type="ECO:0000256" key="2">
    <source>
        <dbReference type="PROSITE-ProRule" id="PRU00117"/>
    </source>
</evidence>
<reference evidence="5" key="2">
    <citation type="submission" date="2022-10" db="EMBL/GenBank/DDBJ databases">
        <authorList>
            <consortium name="ENA_rothamsted_submissions"/>
            <consortium name="culmorum"/>
            <person name="King R."/>
        </authorList>
    </citation>
    <scope>NUCLEOTIDE SEQUENCE</scope>
</reference>
<proteinExistence type="predicted"/>
<keyword evidence="6" id="KW-1185">Reference proteome</keyword>
<dbReference type="CDD" id="cd22432">
    <property type="entry name" value="KH-I_HNRNPK_rpt1"/>
    <property type="match status" value="1"/>
</dbReference>
<evidence type="ECO:0000313" key="6">
    <source>
        <dbReference type="Proteomes" id="UP001153620"/>
    </source>
</evidence>
<dbReference type="EMBL" id="OU895877">
    <property type="protein sequence ID" value="CAG9801394.1"/>
    <property type="molecule type" value="Genomic_DNA"/>
</dbReference>
<dbReference type="GO" id="GO:0003723">
    <property type="term" value="F:RNA binding"/>
    <property type="evidence" value="ECO:0007669"/>
    <property type="project" value="UniProtKB-UniRule"/>
</dbReference>
<dbReference type="Gene3D" id="3.30.1370.10">
    <property type="entry name" value="K Homology domain, type 1"/>
    <property type="match status" value="3"/>
</dbReference>
<dbReference type="PROSITE" id="PS50084">
    <property type="entry name" value="KH_TYPE_1"/>
    <property type="match status" value="3"/>
</dbReference>
<feature type="domain" description="K Homology" evidence="4">
    <location>
        <begin position="334"/>
        <end position="404"/>
    </location>
</feature>
<sequence length="408" mass="46123">MKRANEEDEIIVKEGEIKQELEPAALNQNCENSEVQIVNNEVENEDFKDAGPVNPPKRRRKNEEDAEIRLLISTKMAGAIIGKSGQNIQKLRAEHDAKINIIDCKGPERILTIVSSLDICYNVIRDIFKHFEPSKNNEYDLRFLVHQSLAGCIIGKGGSRIKELKSQFGCHVKVFSKVAPQSFERVVQIIANEDKCIQCFTEISNLTSSNNIRGAVRFYDAHNFDEQYADEYGGFGINNSRNGNPTSFQRYFNDDKISNNDDNNNNNRGRLYNERPRDSRGDNRRNVKSQSNFVDPWTSNSYGNNQIMPPMNNFGTSNMSNDFIGFNSFMNKPEETSTQVTIPIHLAGACIGKGGNRIRSIRNESKAYIKIDQPLPGSTDRIITITGTPKQIETAQYLLQRSVQNGMN</sequence>
<keyword evidence="2" id="KW-0694">RNA-binding</keyword>
<reference evidence="5" key="1">
    <citation type="submission" date="2022-01" db="EMBL/GenBank/DDBJ databases">
        <authorList>
            <person name="King R."/>
        </authorList>
    </citation>
    <scope>NUCLEOTIDE SEQUENCE</scope>
</reference>
<evidence type="ECO:0000256" key="1">
    <source>
        <dbReference type="ARBA" id="ARBA00022737"/>
    </source>
</evidence>
<dbReference type="AlphaFoldDB" id="A0A9N9WMH0"/>
<evidence type="ECO:0000259" key="4">
    <source>
        <dbReference type="SMART" id="SM00322"/>
    </source>
</evidence>
<name>A0A9N9WMH0_9DIPT</name>
<feature type="region of interest" description="Disordered" evidence="3">
    <location>
        <begin position="41"/>
        <end position="63"/>
    </location>
</feature>
<protein>
    <recommendedName>
        <fullName evidence="4">K Homology domain-containing protein</fullName>
    </recommendedName>
</protein>
<dbReference type="Pfam" id="PF00013">
    <property type="entry name" value="KH_1"/>
    <property type="match status" value="3"/>
</dbReference>
<feature type="domain" description="K Homology" evidence="4">
    <location>
        <begin position="137"/>
        <end position="208"/>
    </location>
</feature>
<dbReference type="InterPro" id="IPR036612">
    <property type="entry name" value="KH_dom_type_1_sf"/>
</dbReference>
<dbReference type="SUPFAM" id="SSF54791">
    <property type="entry name" value="Eukaryotic type KH-domain (KH-domain type I)"/>
    <property type="match status" value="3"/>
</dbReference>
<feature type="region of interest" description="Disordered" evidence="3">
    <location>
        <begin position="246"/>
        <end position="301"/>
    </location>
</feature>
<dbReference type="InterPro" id="IPR004087">
    <property type="entry name" value="KH_dom"/>
</dbReference>
<accession>A0A9N9WMH0</accession>
<dbReference type="Proteomes" id="UP001153620">
    <property type="component" value="Chromosome 1"/>
</dbReference>
<dbReference type="InterPro" id="IPR004088">
    <property type="entry name" value="KH_dom_type_1"/>
</dbReference>
<organism evidence="5 6">
    <name type="scientific">Chironomus riparius</name>
    <dbReference type="NCBI Taxonomy" id="315576"/>
    <lineage>
        <taxon>Eukaryota</taxon>
        <taxon>Metazoa</taxon>
        <taxon>Ecdysozoa</taxon>
        <taxon>Arthropoda</taxon>
        <taxon>Hexapoda</taxon>
        <taxon>Insecta</taxon>
        <taxon>Pterygota</taxon>
        <taxon>Neoptera</taxon>
        <taxon>Endopterygota</taxon>
        <taxon>Diptera</taxon>
        <taxon>Nematocera</taxon>
        <taxon>Chironomoidea</taxon>
        <taxon>Chironomidae</taxon>
        <taxon>Chironominae</taxon>
        <taxon>Chironomus</taxon>
    </lineage>
</organism>
<feature type="domain" description="K Homology" evidence="4">
    <location>
        <begin position="64"/>
        <end position="132"/>
    </location>
</feature>
<evidence type="ECO:0000256" key="3">
    <source>
        <dbReference type="SAM" id="MobiDB-lite"/>
    </source>
</evidence>
<dbReference type="GO" id="GO:0010468">
    <property type="term" value="P:regulation of gene expression"/>
    <property type="evidence" value="ECO:0007669"/>
    <property type="project" value="UniProtKB-ARBA"/>
</dbReference>
<dbReference type="CDD" id="cd22434">
    <property type="entry name" value="KH-I_HNRNPK_rpt3"/>
    <property type="match status" value="1"/>
</dbReference>
<dbReference type="OrthoDB" id="1937934at2759"/>
<feature type="compositionally biased region" description="Basic and acidic residues" evidence="3">
    <location>
        <begin position="271"/>
        <end position="285"/>
    </location>
</feature>
<feature type="compositionally biased region" description="Polar residues" evidence="3">
    <location>
        <begin position="288"/>
        <end position="301"/>
    </location>
</feature>
<dbReference type="PANTHER" id="PTHR10288">
    <property type="entry name" value="KH DOMAIN CONTAINING RNA BINDING PROTEIN"/>
    <property type="match status" value="1"/>
</dbReference>
<dbReference type="SMART" id="SM00322">
    <property type="entry name" value="KH"/>
    <property type="match status" value="3"/>
</dbReference>
<keyword evidence="1" id="KW-0677">Repeat</keyword>